<dbReference type="RefSeq" id="WP_331244552.1">
    <property type="nucleotide sequence ID" value="NZ_JAQSGJ010000070.1"/>
</dbReference>
<feature type="domain" description="Schlafen AlbA-2" evidence="1">
    <location>
        <begin position="13"/>
        <end position="125"/>
    </location>
</feature>
<dbReference type="Gene3D" id="3.30.950.30">
    <property type="entry name" value="Schlafen, AAA domain"/>
    <property type="match status" value="1"/>
</dbReference>
<dbReference type="Gene3D" id="3.30.565.60">
    <property type="match status" value="1"/>
</dbReference>
<dbReference type="InterPro" id="IPR038475">
    <property type="entry name" value="RecG_C_sf"/>
</dbReference>
<proteinExistence type="predicted"/>
<comment type="caution">
    <text evidence="2">The sequence shown here is derived from an EMBL/GenBank/DDBJ whole genome shotgun (WGS) entry which is preliminary data.</text>
</comment>
<organism evidence="2 3">
    <name type="scientific">Schleiferilactobacillus harbinensis</name>
    <dbReference type="NCBI Taxonomy" id="304207"/>
    <lineage>
        <taxon>Bacteria</taxon>
        <taxon>Bacillati</taxon>
        <taxon>Bacillota</taxon>
        <taxon>Bacilli</taxon>
        <taxon>Lactobacillales</taxon>
        <taxon>Lactobacillaceae</taxon>
        <taxon>Schleiferilactobacillus</taxon>
    </lineage>
</organism>
<dbReference type="Proteomes" id="UP001330016">
    <property type="component" value="Unassembled WGS sequence"/>
</dbReference>
<dbReference type="InterPro" id="IPR007421">
    <property type="entry name" value="Schlafen_AlbA_2_dom"/>
</dbReference>
<protein>
    <submittedName>
        <fullName evidence="2">ATP-binding protein</fullName>
    </submittedName>
</protein>
<dbReference type="Gene3D" id="1.10.10.10">
    <property type="entry name" value="Winged helix-like DNA-binding domain superfamily/Winged helix DNA-binding domain"/>
    <property type="match status" value="1"/>
</dbReference>
<dbReference type="EMBL" id="JAQSGK010000070">
    <property type="protein sequence ID" value="MEE6717104.1"/>
    <property type="molecule type" value="Genomic_DNA"/>
</dbReference>
<dbReference type="Pfam" id="PF04326">
    <property type="entry name" value="SLFN_AlbA_2"/>
    <property type="match status" value="1"/>
</dbReference>
<keyword evidence="2" id="KW-0067">ATP-binding</keyword>
<evidence type="ECO:0000313" key="2">
    <source>
        <dbReference type="EMBL" id="MEE6717104.1"/>
    </source>
</evidence>
<reference evidence="2 3" key="1">
    <citation type="submission" date="2023-02" db="EMBL/GenBank/DDBJ databases">
        <title>The predominant lactic acid bacteria and yeasts involved in the spontaneous fermentation of millet during the production of the traditional porridge Hausa koko in Ghana.</title>
        <authorList>
            <person name="Atter A."/>
            <person name="Diaz M."/>
        </authorList>
    </citation>
    <scope>NUCLEOTIDE SEQUENCE [LARGE SCALE GENOMIC DNA]</scope>
    <source>
        <strain evidence="2 3">FI11640</strain>
    </source>
</reference>
<gene>
    <name evidence="2" type="ORF">PS435_14775</name>
</gene>
<dbReference type="PANTHER" id="PTHR30595:SF6">
    <property type="entry name" value="SCHLAFEN ALBA-2 DOMAIN-CONTAINING PROTEIN"/>
    <property type="match status" value="1"/>
</dbReference>
<dbReference type="PANTHER" id="PTHR30595">
    <property type="entry name" value="GLPR-RELATED TRANSCRIPTIONAL REPRESSOR"/>
    <property type="match status" value="1"/>
</dbReference>
<evidence type="ECO:0000313" key="3">
    <source>
        <dbReference type="Proteomes" id="UP001330016"/>
    </source>
</evidence>
<dbReference type="InterPro" id="IPR036388">
    <property type="entry name" value="WH-like_DNA-bd_sf"/>
</dbReference>
<accession>A0ABU7T3B6</accession>
<dbReference type="InterPro" id="IPR038461">
    <property type="entry name" value="Schlafen_AlbA_2_dom_sf"/>
</dbReference>
<keyword evidence="2" id="KW-0547">Nucleotide-binding</keyword>
<dbReference type="GO" id="GO:0005524">
    <property type="term" value="F:ATP binding"/>
    <property type="evidence" value="ECO:0007669"/>
    <property type="project" value="UniProtKB-KW"/>
</dbReference>
<dbReference type="Pfam" id="PF13749">
    <property type="entry name" value="HATPase_c_4"/>
    <property type="match status" value="1"/>
</dbReference>
<keyword evidence="3" id="KW-1185">Reference proteome</keyword>
<sequence length="456" mass="51417">MLTRDDPQPLPNESNTIEYKETFNEKIKKEIAAFLNGEEVGYIYLGISDRTRLIVQDFSDSERHKIEEQVSRWISSSLYYPSPIGLVRVHTEASILNIEVKPGDNKPYSLDERVYQRNNSESVKASPETVNRMLRNQSLDSFDKSEALDQDLSFTYLKTLFSRAHIAFKPQALGFQTSSGAYMNTAFLMSDQNTNVVKIAVFAGTTVQQFKDRKEISGPLPKQIDDVLAYLYLNNPLSSTITGRGQRDDQQGYPTIALREAVVNAVTHRSYFSKSPVQIEIFDDRMTIMSPGPLPGGLNTEAIMSGQTLPRNPNVVAILYRLEYIENYGTGIRRIFDSYQGEESQPHLLAREDFVKMTLPNLNYVPAKKSDVPSFINVVSTDESGSVTVLVGEQGHIIEYLKTHNHITRRETEELLNVKASQANNYLREMVAQGVLKRLGAGPSSRYGLARQILNQ</sequence>
<name>A0ABU7T3B6_9LACO</name>
<evidence type="ECO:0000259" key="1">
    <source>
        <dbReference type="Pfam" id="PF04326"/>
    </source>
</evidence>